<dbReference type="SUPFAM" id="SSF143422">
    <property type="entry name" value="Transposase IS200-like"/>
    <property type="match status" value="1"/>
</dbReference>
<proteinExistence type="predicted"/>
<dbReference type="InterPro" id="IPR036515">
    <property type="entry name" value="Transposase_17_sf"/>
</dbReference>
<dbReference type="SMART" id="SM01321">
    <property type="entry name" value="Y1_Tnp"/>
    <property type="match status" value="1"/>
</dbReference>
<evidence type="ECO:0000313" key="2">
    <source>
        <dbReference type="EMBL" id="PHK01083.1"/>
    </source>
</evidence>
<comment type="caution">
    <text evidence="2">The sequence shown here is derived from an EMBL/GenBank/DDBJ whole genome shotgun (WGS) entry which is preliminary data.</text>
</comment>
<dbReference type="PANTHER" id="PTHR36966:SF1">
    <property type="entry name" value="REP-ASSOCIATED TYROSINE TRANSPOSASE"/>
    <property type="match status" value="1"/>
</dbReference>
<dbReference type="GO" id="GO:0043565">
    <property type="term" value="F:sequence-specific DNA binding"/>
    <property type="evidence" value="ECO:0007669"/>
    <property type="project" value="TreeGrafter"/>
</dbReference>
<organism evidence="2 3">
    <name type="scientific">Nostoc linckia z8</name>
    <dbReference type="NCBI Taxonomy" id="1628746"/>
    <lineage>
        <taxon>Bacteria</taxon>
        <taxon>Bacillati</taxon>
        <taxon>Cyanobacteriota</taxon>
        <taxon>Cyanophyceae</taxon>
        <taxon>Nostocales</taxon>
        <taxon>Nostocaceae</taxon>
        <taxon>Nostoc</taxon>
    </lineage>
</organism>
<gene>
    <name evidence="2" type="ORF">VF08_22695</name>
</gene>
<dbReference type="EMBL" id="LAHD01000074">
    <property type="protein sequence ID" value="PHK01083.1"/>
    <property type="molecule type" value="Genomic_DNA"/>
</dbReference>
<dbReference type="GO" id="GO:0004803">
    <property type="term" value="F:transposase activity"/>
    <property type="evidence" value="ECO:0007669"/>
    <property type="project" value="InterPro"/>
</dbReference>
<protein>
    <submittedName>
        <fullName evidence="2">Transposase</fullName>
    </submittedName>
</protein>
<reference evidence="2 3" key="1">
    <citation type="submission" date="2015-02" db="EMBL/GenBank/DDBJ databases">
        <title>Nostoc linckia genome annotation.</title>
        <authorList>
            <person name="Zhou Z."/>
        </authorList>
    </citation>
    <scope>NUCLEOTIDE SEQUENCE [LARGE SCALE GENOMIC DNA]</scope>
    <source>
        <strain evidence="3">z8</strain>
    </source>
</reference>
<dbReference type="AlphaFoldDB" id="A0A9Q6EJM2"/>
<dbReference type="Proteomes" id="UP000222310">
    <property type="component" value="Unassembled WGS sequence"/>
</dbReference>
<evidence type="ECO:0000313" key="3">
    <source>
        <dbReference type="Proteomes" id="UP000222310"/>
    </source>
</evidence>
<dbReference type="RefSeq" id="WP_099070609.1">
    <property type="nucleotide sequence ID" value="NZ_LAHD01000074.1"/>
</dbReference>
<dbReference type="GeneID" id="57098029"/>
<evidence type="ECO:0000259" key="1">
    <source>
        <dbReference type="SMART" id="SM01321"/>
    </source>
</evidence>
<name>A0A9Q6EJM2_NOSLI</name>
<accession>A0A9Q6EJM2</accession>
<dbReference type="Gene3D" id="3.30.70.1290">
    <property type="entry name" value="Transposase IS200-like"/>
    <property type="match status" value="1"/>
</dbReference>
<dbReference type="PANTHER" id="PTHR36966">
    <property type="entry name" value="REP-ASSOCIATED TYROSINE TRANSPOSASE"/>
    <property type="match status" value="1"/>
</dbReference>
<dbReference type="InterPro" id="IPR052715">
    <property type="entry name" value="RAYT_transposase"/>
</dbReference>
<dbReference type="GO" id="GO:0006313">
    <property type="term" value="P:DNA transposition"/>
    <property type="evidence" value="ECO:0007669"/>
    <property type="project" value="InterPro"/>
</dbReference>
<feature type="domain" description="Transposase IS200-like" evidence="1">
    <location>
        <begin position="34"/>
        <end position="161"/>
    </location>
</feature>
<dbReference type="InterPro" id="IPR002686">
    <property type="entry name" value="Transposase_17"/>
</dbReference>
<sequence>MYEYRKLTTEQKAELVQYRLSQGYPPHSPPHLVQDKQFYLLTVACYEHQCHIHTESRRQQLLDMIFDRFAGSVNEENSAEALTTNLRICAWVILPNHYHLLVYVENFDVLSELFRRIHGALSRQWNIEDNITKRKIWYRWSDRAIRSQRHYYTTVNYIHYNPVKHGLVKSPYDWVDSSVHWYLQACGRQWLRDCWTQYPVQDYGKDWDNF</sequence>